<dbReference type="Pfam" id="PF12130">
    <property type="entry name" value="bMERB_dom"/>
    <property type="match status" value="1"/>
</dbReference>
<evidence type="ECO:0000259" key="8">
    <source>
        <dbReference type="PROSITE" id="PS51840"/>
    </source>
</evidence>
<dbReference type="PANTHER" id="PTHR23167:SF43">
    <property type="entry name" value="EH DOMAIN-BINDING PROTEIN 1"/>
    <property type="match status" value="1"/>
</dbReference>
<dbReference type="SMART" id="SM00033">
    <property type="entry name" value="CH"/>
    <property type="match status" value="1"/>
</dbReference>
<feature type="region of interest" description="Disordered" evidence="5">
    <location>
        <begin position="663"/>
        <end position="694"/>
    </location>
</feature>
<evidence type="ECO:0000256" key="6">
    <source>
        <dbReference type="SAM" id="Phobius"/>
    </source>
</evidence>
<dbReference type="PANTHER" id="PTHR23167">
    <property type="entry name" value="CALPONIN HOMOLOGY DOMAIN-CONTAINING PROTEIN DDB_G0272472-RELATED"/>
    <property type="match status" value="1"/>
</dbReference>
<organism evidence="10 11">
    <name type="scientific">Amphiprion ocellaris</name>
    <name type="common">Clown anemonefish</name>
    <dbReference type="NCBI Taxonomy" id="80972"/>
    <lineage>
        <taxon>Eukaryota</taxon>
        <taxon>Metazoa</taxon>
        <taxon>Chordata</taxon>
        <taxon>Craniata</taxon>
        <taxon>Vertebrata</taxon>
        <taxon>Euteleostomi</taxon>
        <taxon>Actinopterygii</taxon>
        <taxon>Neopterygii</taxon>
        <taxon>Teleostei</taxon>
        <taxon>Neoteleostei</taxon>
        <taxon>Acanthomorphata</taxon>
        <taxon>Ovalentaria</taxon>
        <taxon>Pomacentridae</taxon>
        <taxon>Amphiprion</taxon>
    </lineage>
</organism>
<feature type="domain" description="BMERB" evidence="9">
    <location>
        <begin position="522"/>
        <end position="675"/>
    </location>
</feature>
<keyword evidence="2" id="KW-0597">Phosphoprotein</keyword>
<evidence type="ECO:0000256" key="5">
    <source>
        <dbReference type="SAM" id="MobiDB-lite"/>
    </source>
</evidence>
<feature type="region of interest" description="Disordered" evidence="5">
    <location>
        <begin position="401"/>
        <end position="438"/>
    </location>
</feature>
<keyword evidence="6" id="KW-1133">Transmembrane helix</keyword>
<gene>
    <name evidence="10" type="primary">EHBP1</name>
</gene>
<dbReference type="Proteomes" id="UP001501940">
    <property type="component" value="Chromosome 16"/>
</dbReference>
<evidence type="ECO:0008006" key="12">
    <source>
        <dbReference type="Google" id="ProtNLM"/>
    </source>
</evidence>
<dbReference type="PROSITE" id="PS51840">
    <property type="entry name" value="C2_NT"/>
    <property type="match status" value="1"/>
</dbReference>
<dbReference type="GeneTree" id="ENSGT00940000157597"/>
<reference evidence="10 11" key="1">
    <citation type="submission" date="2022-01" db="EMBL/GenBank/DDBJ databases">
        <title>A chromosome-scale genome assembly of the false clownfish, Amphiprion ocellaris.</title>
        <authorList>
            <person name="Ryu T."/>
        </authorList>
    </citation>
    <scope>NUCLEOTIDE SEQUENCE [LARGE SCALE GENOMIC DNA]</scope>
</reference>
<reference evidence="10" key="3">
    <citation type="submission" date="2025-09" db="UniProtKB">
        <authorList>
            <consortium name="Ensembl"/>
        </authorList>
    </citation>
    <scope>IDENTIFICATION</scope>
</reference>
<evidence type="ECO:0000256" key="2">
    <source>
        <dbReference type="ARBA" id="ARBA00022553"/>
    </source>
</evidence>
<dbReference type="Pfam" id="PF00307">
    <property type="entry name" value="CH"/>
    <property type="match status" value="1"/>
</dbReference>
<comment type="subcellular location">
    <subcellularLocation>
        <location evidence="1">Endosome</location>
    </subcellularLocation>
</comment>
<dbReference type="SUPFAM" id="SSF47576">
    <property type="entry name" value="Calponin-homology domain, CH-domain"/>
    <property type="match status" value="1"/>
</dbReference>
<dbReference type="InterPro" id="IPR022735">
    <property type="entry name" value="bMERB_dom"/>
</dbReference>
<evidence type="ECO:0000259" key="7">
    <source>
        <dbReference type="PROSITE" id="PS50021"/>
    </source>
</evidence>
<evidence type="ECO:0000259" key="9">
    <source>
        <dbReference type="PROSITE" id="PS51848"/>
    </source>
</evidence>
<dbReference type="Gene3D" id="1.10.418.10">
    <property type="entry name" value="Calponin-like domain"/>
    <property type="match status" value="1"/>
</dbReference>
<feature type="transmembrane region" description="Helical" evidence="6">
    <location>
        <begin position="487"/>
        <end position="506"/>
    </location>
</feature>
<evidence type="ECO:0000313" key="10">
    <source>
        <dbReference type="Ensembl" id="ENSAOCP00000050320.1"/>
    </source>
</evidence>
<dbReference type="PROSITE" id="PS51848">
    <property type="entry name" value="BMERB"/>
    <property type="match status" value="1"/>
</dbReference>
<feature type="domain" description="Calponin-homology (CH)" evidence="7">
    <location>
        <begin position="224"/>
        <end position="329"/>
    </location>
</feature>
<dbReference type="FunFam" id="1.10.418.10:FF:000023">
    <property type="entry name" value="EH domain-binding protein 1 isoform X1"/>
    <property type="match status" value="1"/>
</dbReference>
<sequence>MASVWKRLQRVGKHASKFQFVASYQELMVECTKKWQPDKLVVVWTRRSRRKSSKSHSWQPGIKNPYRGVVVWPVPENIEITVTLFKDPHAEEFEDKEWTFVIENESPSGRRKALATSSINMKQYASPMPTQTDVKLKFKPLSKKVVSATLQFSLSCIFLREGKATDEDMQSLASLMSMKQADIGNLDDFEEENEEDAENRVNQEEKAAKITGKNCRNTFYFWKPNASQSLLAWCREVTKNYRGVKITNFTTSWRNGLAFCALLHHFRPDVIDYKSLSPQDIKENNKKAYDGFASLGISRLLEPSDMVLLAIPDKLTVMTYLYQIRAHFSGEELNVVQIEANSSRSTYKVGDFETDTNASIGQDKFYAELNDVQHRQVNAQPAASDRGPLLKANTLDLSELPQRVEKEEVGEDRVEGEPASPTRRGTSSSSPPHQKLGFSYNRDADLIKKKRASLRHSEFVRTFLNNSLSSLPSLFHFYPFISFSPHSALYFSILLLPLCLCLILYLSPLSFLSNYSVPLSPLSAAWQKAFKDTSQYVVGELSALESEQRHIDARAARVEKRLRYLMDTGNNKEEEEAMMQEWFMLVNKKNALIRRQNQLSLLYKEHDLERRFELLNRELRAMLAIEDWQKTEAQKRREQLLLDELVILVNKRDALVRDLDAQEKQAEEEDEHLERTLEQNKGKMAKKEEKCVLQ</sequence>
<feature type="compositionally biased region" description="Basic and acidic residues" evidence="5">
    <location>
        <begin position="402"/>
        <end position="416"/>
    </location>
</feature>
<evidence type="ECO:0000256" key="1">
    <source>
        <dbReference type="ARBA" id="ARBA00004177"/>
    </source>
</evidence>
<keyword evidence="6" id="KW-0812">Transmembrane</keyword>
<protein>
    <recommendedName>
        <fullName evidence="12">EH domain binding protein 1</fullName>
    </recommendedName>
</protein>
<dbReference type="CDD" id="cd21254">
    <property type="entry name" value="CH_EHBP1"/>
    <property type="match status" value="1"/>
</dbReference>
<keyword evidence="11" id="KW-1185">Reference proteome</keyword>
<dbReference type="Ensembl" id="ENSAOCT00000073079.1">
    <property type="protein sequence ID" value="ENSAOCP00000050320.1"/>
    <property type="gene ID" value="ENSAOCG00000005762.2"/>
</dbReference>
<dbReference type="InterPro" id="IPR001715">
    <property type="entry name" value="CH_dom"/>
</dbReference>
<name>A0AAQ5YFD7_AMPOC</name>
<reference evidence="10" key="2">
    <citation type="submission" date="2025-08" db="UniProtKB">
        <authorList>
            <consortium name="Ensembl"/>
        </authorList>
    </citation>
    <scope>IDENTIFICATION</scope>
</reference>
<proteinExistence type="predicted"/>
<dbReference type="Pfam" id="PF10358">
    <property type="entry name" value="NT-C2"/>
    <property type="match status" value="1"/>
</dbReference>
<keyword evidence="6" id="KW-0472">Membrane</keyword>
<evidence type="ECO:0000256" key="3">
    <source>
        <dbReference type="ARBA" id="ARBA00022753"/>
    </source>
</evidence>
<feature type="compositionally biased region" description="Low complexity" evidence="5">
    <location>
        <begin position="418"/>
        <end position="432"/>
    </location>
</feature>
<keyword evidence="3" id="KW-0967">Endosome</keyword>
<keyword evidence="4" id="KW-0175">Coiled coil</keyword>
<dbReference type="AlphaFoldDB" id="A0AAQ5YFD7"/>
<dbReference type="InterPro" id="IPR036872">
    <property type="entry name" value="CH_dom_sf"/>
</dbReference>
<dbReference type="GO" id="GO:0005768">
    <property type="term" value="C:endosome"/>
    <property type="evidence" value="ECO:0007669"/>
    <property type="project" value="UniProtKB-SubCell"/>
</dbReference>
<dbReference type="SMART" id="SM01203">
    <property type="entry name" value="DUF3585"/>
    <property type="match status" value="1"/>
</dbReference>
<feature type="compositionally biased region" description="Basic and acidic residues" evidence="5">
    <location>
        <begin position="672"/>
        <end position="694"/>
    </location>
</feature>
<evidence type="ECO:0000313" key="11">
    <source>
        <dbReference type="Proteomes" id="UP001501940"/>
    </source>
</evidence>
<dbReference type="PROSITE" id="PS50021">
    <property type="entry name" value="CH"/>
    <property type="match status" value="1"/>
</dbReference>
<evidence type="ECO:0000256" key="4">
    <source>
        <dbReference type="ARBA" id="ARBA00023054"/>
    </source>
</evidence>
<dbReference type="InterPro" id="IPR019448">
    <property type="entry name" value="NT-C2"/>
</dbReference>
<feature type="domain" description="C2 NT-type" evidence="8">
    <location>
        <begin position="8"/>
        <end position="158"/>
    </location>
</feature>
<accession>A0AAQ5YFD7</accession>
<dbReference type="InterPro" id="IPR050540">
    <property type="entry name" value="F-actin_Monoox_Mical"/>
</dbReference>